<dbReference type="InterPro" id="IPR016181">
    <property type="entry name" value="Acyl_CoA_acyltransferase"/>
</dbReference>
<keyword evidence="1 4" id="KW-0808">Transferase</keyword>
<dbReference type="InterPro" id="IPR000182">
    <property type="entry name" value="GNAT_dom"/>
</dbReference>
<organism evidence="4 5">
    <name type="scientific">Labedaea rhizosphaerae</name>
    <dbReference type="NCBI Taxonomy" id="598644"/>
    <lineage>
        <taxon>Bacteria</taxon>
        <taxon>Bacillati</taxon>
        <taxon>Actinomycetota</taxon>
        <taxon>Actinomycetes</taxon>
        <taxon>Pseudonocardiales</taxon>
        <taxon>Pseudonocardiaceae</taxon>
        <taxon>Labedaea</taxon>
    </lineage>
</organism>
<dbReference type="EMBL" id="SNXZ01000015">
    <property type="protein sequence ID" value="TDP89080.1"/>
    <property type="molecule type" value="Genomic_DNA"/>
</dbReference>
<dbReference type="Gene3D" id="3.40.630.30">
    <property type="match status" value="1"/>
</dbReference>
<evidence type="ECO:0000313" key="4">
    <source>
        <dbReference type="EMBL" id="TDP89080.1"/>
    </source>
</evidence>
<dbReference type="InterPro" id="IPR050832">
    <property type="entry name" value="Bact_Acetyltransf"/>
</dbReference>
<protein>
    <submittedName>
        <fullName evidence="4">Putative GNAT family acetyltransferase</fullName>
    </submittedName>
</protein>
<comment type="caution">
    <text evidence="4">The sequence shown here is derived from an EMBL/GenBank/DDBJ whole genome shotgun (WGS) entry which is preliminary data.</text>
</comment>
<proteinExistence type="predicted"/>
<dbReference type="Pfam" id="PF00583">
    <property type="entry name" value="Acetyltransf_1"/>
    <property type="match status" value="1"/>
</dbReference>
<evidence type="ECO:0000259" key="3">
    <source>
        <dbReference type="PROSITE" id="PS51186"/>
    </source>
</evidence>
<dbReference type="AlphaFoldDB" id="A0A4R6RQS7"/>
<evidence type="ECO:0000256" key="2">
    <source>
        <dbReference type="ARBA" id="ARBA00023315"/>
    </source>
</evidence>
<dbReference type="Proteomes" id="UP000295444">
    <property type="component" value="Unassembled WGS sequence"/>
</dbReference>
<gene>
    <name evidence="4" type="ORF">EV186_11527</name>
</gene>
<dbReference type="PROSITE" id="PS51186">
    <property type="entry name" value="GNAT"/>
    <property type="match status" value="1"/>
</dbReference>
<dbReference type="PANTHER" id="PTHR43877">
    <property type="entry name" value="AMINOALKYLPHOSPHONATE N-ACETYLTRANSFERASE-RELATED-RELATED"/>
    <property type="match status" value="1"/>
</dbReference>
<keyword evidence="2" id="KW-0012">Acyltransferase</keyword>
<dbReference type="SUPFAM" id="SSF55729">
    <property type="entry name" value="Acyl-CoA N-acyltransferases (Nat)"/>
    <property type="match status" value="1"/>
</dbReference>
<sequence length="279" mass="30103">MRAVPHTDLAGYWELAEPVYRADPVRNTVALTVLSGLLTEPDPTAKPPLLVTFEDNGTTVGAAFCTPPWPISVSGMPDVAAPELVALVRELGFPVTGVTGPLEATEQVSKEWQVVTGAEVSLGFKLRLYRLDELTPPEVAGTARVATDDDIPLLARWRLAFGQDTGHMPEEDHADIVRRSMALGNGTVLWEVDGTAVSYASATKPVEGMSRIGPVYTPVEHRGHGYGSAVTAAVTQWALDRGAEHVVLFTDLANPTSNSIYQRIGFRPHSDAADYRFKS</sequence>
<evidence type="ECO:0000313" key="5">
    <source>
        <dbReference type="Proteomes" id="UP000295444"/>
    </source>
</evidence>
<feature type="domain" description="N-acetyltransferase" evidence="3">
    <location>
        <begin position="141"/>
        <end position="279"/>
    </location>
</feature>
<dbReference type="PANTHER" id="PTHR43877:SF2">
    <property type="entry name" value="AMINOALKYLPHOSPHONATE N-ACETYLTRANSFERASE-RELATED"/>
    <property type="match status" value="1"/>
</dbReference>
<reference evidence="4 5" key="1">
    <citation type="submission" date="2019-03" db="EMBL/GenBank/DDBJ databases">
        <title>Genomic Encyclopedia of Type Strains, Phase IV (KMG-IV): sequencing the most valuable type-strain genomes for metagenomic binning, comparative biology and taxonomic classification.</title>
        <authorList>
            <person name="Goeker M."/>
        </authorList>
    </citation>
    <scope>NUCLEOTIDE SEQUENCE [LARGE SCALE GENOMIC DNA]</scope>
    <source>
        <strain evidence="4 5">DSM 45361</strain>
    </source>
</reference>
<dbReference type="CDD" id="cd04301">
    <property type="entry name" value="NAT_SF"/>
    <property type="match status" value="1"/>
</dbReference>
<keyword evidence="5" id="KW-1185">Reference proteome</keyword>
<evidence type="ECO:0000256" key="1">
    <source>
        <dbReference type="ARBA" id="ARBA00022679"/>
    </source>
</evidence>
<dbReference type="OrthoDB" id="3174529at2"/>
<accession>A0A4R6RQS7</accession>
<dbReference type="GO" id="GO:0016747">
    <property type="term" value="F:acyltransferase activity, transferring groups other than amino-acyl groups"/>
    <property type="evidence" value="ECO:0007669"/>
    <property type="project" value="InterPro"/>
</dbReference>
<dbReference type="RefSeq" id="WP_133854460.1">
    <property type="nucleotide sequence ID" value="NZ_SNXZ01000015.1"/>
</dbReference>
<name>A0A4R6RQS7_LABRH</name>